<evidence type="ECO:0000313" key="1">
    <source>
        <dbReference type="EMBL" id="GBP63164.1"/>
    </source>
</evidence>
<reference evidence="1 2" key="1">
    <citation type="journal article" date="2019" name="Commun. Biol.">
        <title>The bagworm genome reveals a unique fibroin gene that provides high tensile strength.</title>
        <authorList>
            <person name="Kono N."/>
            <person name="Nakamura H."/>
            <person name="Ohtoshi R."/>
            <person name="Tomita M."/>
            <person name="Numata K."/>
            <person name="Arakawa K."/>
        </authorList>
    </citation>
    <scope>NUCLEOTIDE SEQUENCE [LARGE SCALE GENOMIC DNA]</scope>
</reference>
<keyword evidence="2" id="KW-1185">Reference proteome</keyword>
<organism evidence="1 2">
    <name type="scientific">Eumeta variegata</name>
    <name type="common">Bagworm moth</name>
    <name type="synonym">Eumeta japonica</name>
    <dbReference type="NCBI Taxonomy" id="151549"/>
    <lineage>
        <taxon>Eukaryota</taxon>
        <taxon>Metazoa</taxon>
        <taxon>Ecdysozoa</taxon>
        <taxon>Arthropoda</taxon>
        <taxon>Hexapoda</taxon>
        <taxon>Insecta</taxon>
        <taxon>Pterygota</taxon>
        <taxon>Neoptera</taxon>
        <taxon>Endopterygota</taxon>
        <taxon>Lepidoptera</taxon>
        <taxon>Glossata</taxon>
        <taxon>Ditrysia</taxon>
        <taxon>Tineoidea</taxon>
        <taxon>Psychidae</taxon>
        <taxon>Oiketicinae</taxon>
        <taxon>Eumeta</taxon>
    </lineage>
</organism>
<name>A0A4C1XKW3_EUMVA</name>
<dbReference type="EMBL" id="BGZK01000861">
    <property type="protein sequence ID" value="GBP63164.1"/>
    <property type="molecule type" value="Genomic_DNA"/>
</dbReference>
<comment type="caution">
    <text evidence="1">The sequence shown here is derived from an EMBL/GenBank/DDBJ whole genome shotgun (WGS) entry which is preliminary data.</text>
</comment>
<proteinExistence type="predicted"/>
<dbReference type="Proteomes" id="UP000299102">
    <property type="component" value="Unassembled WGS sequence"/>
</dbReference>
<evidence type="ECO:0000313" key="2">
    <source>
        <dbReference type="Proteomes" id="UP000299102"/>
    </source>
</evidence>
<gene>
    <name evidence="1" type="ORF">EVAR_59723_1</name>
</gene>
<protein>
    <submittedName>
        <fullName evidence="1">Uncharacterized protein</fullName>
    </submittedName>
</protein>
<accession>A0A4C1XKW3</accession>
<dbReference type="AlphaFoldDB" id="A0A4C1XKW3"/>
<sequence>MWRSVVSAYPSGKEELTNSYFNAFHEKVWGVFDEAQTMPVERTQHADIYYYDSYDQTSSSVYIPNTHYGRKAWPHTAAPSNTIICFNDIVNLRTYEDLMREPIGVRGSENSGQLTIPITVPNYKNASIERRRGNAGRGRTSDDISRRHSTEAAIKWAIIRFQATTTRGRPRNFESCITCGD</sequence>